<sequence>MRKKILFVDGYNMIGSWPHLNQLKHKDLIQQARDLLLFELSNYRKFRGVDQLVVVFDAQFVPGLSQSFEEYELTVVFTKEGETADTYIEREVQAFIHPLNAVRVATSDAAEQWLIFQQGALRMSAQELLLDKELTEKQIQTEVRHHYQQIVRRRSPWEMKDLEYLDLLRHNIEHLSDKDGHSPK</sequence>
<accession>A0A1H9C2R5</accession>
<gene>
    <name evidence="1" type="ORF">SAMN04488558_103184</name>
</gene>
<dbReference type="EMBL" id="FOEN01000003">
    <property type="protein sequence ID" value="SEP95241.1"/>
    <property type="molecule type" value="Genomic_DNA"/>
</dbReference>
<dbReference type="PANTHER" id="PTHR34547">
    <property type="entry name" value="YACP-LIKE NYN DOMAIN PROTEIN"/>
    <property type="match status" value="1"/>
</dbReference>
<evidence type="ECO:0000313" key="2">
    <source>
        <dbReference type="Proteomes" id="UP000198833"/>
    </source>
</evidence>
<proteinExistence type="predicted"/>
<protein>
    <recommendedName>
        <fullName evidence="3">YacP-like NYN domain-containing protein</fullName>
    </recommendedName>
</protein>
<evidence type="ECO:0008006" key="3">
    <source>
        <dbReference type="Google" id="ProtNLM"/>
    </source>
</evidence>
<dbReference type="Proteomes" id="UP000198833">
    <property type="component" value="Unassembled WGS sequence"/>
</dbReference>
<dbReference type="RefSeq" id="WP_092571019.1">
    <property type="nucleotide sequence ID" value="NZ_CP149446.1"/>
</dbReference>
<evidence type="ECO:0000313" key="1">
    <source>
        <dbReference type="EMBL" id="SEP95241.1"/>
    </source>
</evidence>
<organism evidence="1 2">
    <name type="scientific">Ignavigranum ruoffiae</name>
    <dbReference type="NCBI Taxonomy" id="89093"/>
    <lineage>
        <taxon>Bacteria</taxon>
        <taxon>Bacillati</taxon>
        <taxon>Bacillota</taxon>
        <taxon>Bacilli</taxon>
        <taxon>Lactobacillales</taxon>
        <taxon>Aerococcaceae</taxon>
        <taxon>Ignavigranum</taxon>
    </lineage>
</organism>
<dbReference type="InterPro" id="IPR010298">
    <property type="entry name" value="YacP-like"/>
</dbReference>
<dbReference type="STRING" id="89093.SAMN04488558_103184"/>
<dbReference type="OrthoDB" id="9792160at2"/>
<dbReference type="AlphaFoldDB" id="A0A1H9C2R5"/>
<dbReference type="PANTHER" id="PTHR34547:SF1">
    <property type="entry name" value="YACP-LIKE NYN DOMAIN PROTEIN"/>
    <property type="match status" value="1"/>
</dbReference>
<dbReference type="CDD" id="cd10912">
    <property type="entry name" value="PIN_YacP-like"/>
    <property type="match status" value="1"/>
</dbReference>
<keyword evidence="2" id="KW-1185">Reference proteome</keyword>
<name>A0A1H9C2R5_9LACT</name>
<dbReference type="Pfam" id="PF05991">
    <property type="entry name" value="NYN_YacP"/>
    <property type="match status" value="1"/>
</dbReference>
<reference evidence="1 2" key="1">
    <citation type="submission" date="2016-10" db="EMBL/GenBank/DDBJ databases">
        <authorList>
            <person name="de Groot N.N."/>
        </authorList>
    </citation>
    <scope>NUCLEOTIDE SEQUENCE [LARGE SCALE GENOMIC DNA]</scope>
    <source>
        <strain evidence="1 2">DSM 15695</strain>
    </source>
</reference>